<proteinExistence type="predicted"/>
<organism evidence="1 2">
    <name type="scientific">Phytophthora fragariaefolia</name>
    <dbReference type="NCBI Taxonomy" id="1490495"/>
    <lineage>
        <taxon>Eukaryota</taxon>
        <taxon>Sar</taxon>
        <taxon>Stramenopiles</taxon>
        <taxon>Oomycota</taxon>
        <taxon>Peronosporomycetes</taxon>
        <taxon>Peronosporales</taxon>
        <taxon>Peronosporaceae</taxon>
        <taxon>Phytophthora</taxon>
    </lineage>
</organism>
<dbReference type="EMBL" id="BSXT01019275">
    <property type="protein sequence ID" value="GMG18185.1"/>
    <property type="molecule type" value="Genomic_DNA"/>
</dbReference>
<name>A0A9W6YRG5_9STRA</name>
<evidence type="ECO:0000313" key="1">
    <source>
        <dbReference type="EMBL" id="GMG18185.1"/>
    </source>
</evidence>
<dbReference type="AlphaFoldDB" id="A0A9W6YRG5"/>
<accession>A0A9W6YRG5</accession>
<protein>
    <submittedName>
        <fullName evidence="1">Unnamed protein product</fullName>
    </submittedName>
</protein>
<comment type="caution">
    <text evidence="1">The sequence shown here is derived from an EMBL/GenBank/DDBJ whole genome shotgun (WGS) entry which is preliminary data.</text>
</comment>
<keyword evidence="2" id="KW-1185">Reference proteome</keyword>
<gene>
    <name evidence="1" type="ORF">Pfra01_003058900</name>
</gene>
<evidence type="ECO:0000313" key="2">
    <source>
        <dbReference type="Proteomes" id="UP001165121"/>
    </source>
</evidence>
<reference evidence="1" key="1">
    <citation type="submission" date="2023-04" db="EMBL/GenBank/DDBJ databases">
        <title>Phytophthora fragariaefolia NBRC 109709.</title>
        <authorList>
            <person name="Ichikawa N."/>
            <person name="Sato H."/>
            <person name="Tonouchi N."/>
        </authorList>
    </citation>
    <scope>NUCLEOTIDE SEQUENCE</scope>
    <source>
        <strain evidence="1">NBRC 109709</strain>
    </source>
</reference>
<dbReference type="Proteomes" id="UP001165121">
    <property type="component" value="Unassembled WGS sequence"/>
</dbReference>
<sequence length="68" mass="7800">MEVMALWRSGIGNFAFDLDPSAWDEKCITAEWCPSHKSEAQVVMVRFPAVLMQIDDIDLDRDDADLKR</sequence>